<comment type="caution">
    <text evidence="1">The sequence shown here is derived from an EMBL/GenBank/DDBJ whole genome shotgun (WGS) entry which is preliminary data.</text>
</comment>
<protein>
    <submittedName>
        <fullName evidence="1">Uncharacterized protein</fullName>
    </submittedName>
</protein>
<reference evidence="1 2" key="1">
    <citation type="journal article" date="2019" name="Commun. Biol.">
        <title>The bagworm genome reveals a unique fibroin gene that provides high tensile strength.</title>
        <authorList>
            <person name="Kono N."/>
            <person name="Nakamura H."/>
            <person name="Ohtoshi R."/>
            <person name="Tomita M."/>
            <person name="Numata K."/>
            <person name="Arakawa K."/>
        </authorList>
    </citation>
    <scope>NUCLEOTIDE SEQUENCE [LARGE SCALE GENOMIC DNA]</scope>
</reference>
<dbReference type="EMBL" id="BGZK01000593">
    <property type="protein sequence ID" value="GBP51983.1"/>
    <property type="molecule type" value="Genomic_DNA"/>
</dbReference>
<evidence type="ECO:0000313" key="1">
    <source>
        <dbReference type="EMBL" id="GBP51983.1"/>
    </source>
</evidence>
<name>A0A4C1WLU4_EUMVA</name>
<evidence type="ECO:0000313" key="2">
    <source>
        <dbReference type="Proteomes" id="UP000299102"/>
    </source>
</evidence>
<keyword evidence="2" id="KW-1185">Reference proteome</keyword>
<gene>
    <name evidence="1" type="ORF">EVAR_45832_1</name>
</gene>
<accession>A0A4C1WLU4</accession>
<organism evidence="1 2">
    <name type="scientific">Eumeta variegata</name>
    <name type="common">Bagworm moth</name>
    <name type="synonym">Eumeta japonica</name>
    <dbReference type="NCBI Taxonomy" id="151549"/>
    <lineage>
        <taxon>Eukaryota</taxon>
        <taxon>Metazoa</taxon>
        <taxon>Ecdysozoa</taxon>
        <taxon>Arthropoda</taxon>
        <taxon>Hexapoda</taxon>
        <taxon>Insecta</taxon>
        <taxon>Pterygota</taxon>
        <taxon>Neoptera</taxon>
        <taxon>Endopterygota</taxon>
        <taxon>Lepidoptera</taxon>
        <taxon>Glossata</taxon>
        <taxon>Ditrysia</taxon>
        <taxon>Tineoidea</taxon>
        <taxon>Psychidae</taxon>
        <taxon>Oiketicinae</taxon>
        <taxon>Eumeta</taxon>
    </lineage>
</organism>
<sequence>MEIELYTHAGGVAGRSARMRVNIPRRRPRPSARCLRSEIDRLFITINQEVIRFEGARARSPTPTVGGVTFAPFSLENNVRR</sequence>
<dbReference type="Proteomes" id="UP000299102">
    <property type="component" value="Unassembled WGS sequence"/>
</dbReference>
<proteinExistence type="predicted"/>
<dbReference type="AlphaFoldDB" id="A0A4C1WLU4"/>